<organism evidence="1 2">
    <name type="scientific">Paenibacillus mesotrionivorans</name>
    <dbReference type="NCBI Taxonomy" id="3160968"/>
    <lineage>
        <taxon>Bacteria</taxon>
        <taxon>Bacillati</taxon>
        <taxon>Bacillota</taxon>
        <taxon>Bacilli</taxon>
        <taxon>Bacillales</taxon>
        <taxon>Paenibacillaceae</taxon>
        <taxon>Paenibacillus</taxon>
    </lineage>
</organism>
<accession>A0ACC7NVM1</accession>
<sequence length="142" mass="16314">MDKHELFRQFVVFTAAVHQITEELTQGVRSEDVTQAQYKILEYISIKQPLTLSEISSCMHMSLPNTSRELRKLTEKGLCQKITDPEDRRKQLFRLSEAGEEMMGQAFQRIEERFAAHIGGIGDSELEEIGAALKLLQDKVFR</sequence>
<dbReference type="Proteomes" id="UP001631969">
    <property type="component" value="Unassembled WGS sequence"/>
</dbReference>
<evidence type="ECO:0000313" key="2">
    <source>
        <dbReference type="Proteomes" id="UP001631969"/>
    </source>
</evidence>
<keyword evidence="2" id="KW-1185">Reference proteome</keyword>
<dbReference type="EMBL" id="JBJURJ010000004">
    <property type="protein sequence ID" value="MFM9328121.1"/>
    <property type="molecule type" value="Genomic_DNA"/>
</dbReference>
<comment type="caution">
    <text evidence="1">The sequence shown here is derived from an EMBL/GenBank/DDBJ whole genome shotgun (WGS) entry which is preliminary data.</text>
</comment>
<name>A0ACC7NVM1_9BACL</name>
<reference evidence="1" key="1">
    <citation type="submission" date="2024-12" db="EMBL/GenBank/DDBJ databases">
        <authorList>
            <person name="Wu N."/>
        </authorList>
    </citation>
    <scope>NUCLEOTIDE SEQUENCE</scope>
    <source>
        <strain evidence="1">P15</strain>
    </source>
</reference>
<protein>
    <submittedName>
        <fullName evidence="1">MarR family winged helix-turn-helix transcriptional regulator</fullName>
    </submittedName>
</protein>
<gene>
    <name evidence="1" type="ORF">ACI1P1_07480</name>
</gene>
<evidence type="ECO:0000313" key="1">
    <source>
        <dbReference type="EMBL" id="MFM9328121.1"/>
    </source>
</evidence>
<proteinExistence type="predicted"/>